<dbReference type="AlphaFoldDB" id="A0A379C9Y6"/>
<proteinExistence type="predicted"/>
<dbReference type="Pfam" id="PF19905">
    <property type="entry name" value="DUF6378"/>
    <property type="match status" value="1"/>
</dbReference>
<gene>
    <name evidence="2" type="ORF">NCTC12872_01078</name>
    <name evidence="3" type="ORF">NCTC12872_02083</name>
</gene>
<dbReference type="RefSeq" id="WP_115315596.1">
    <property type="nucleotide sequence ID" value="NZ_LWIF01000001.1"/>
</dbReference>
<evidence type="ECO:0000259" key="1">
    <source>
        <dbReference type="Pfam" id="PF19905"/>
    </source>
</evidence>
<dbReference type="InterPro" id="IPR045958">
    <property type="entry name" value="DUF6378"/>
</dbReference>
<dbReference type="Proteomes" id="UP000255417">
    <property type="component" value="Unassembled WGS sequence"/>
</dbReference>
<evidence type="ECO:0000313" key="3">
    <source>
        <dbReference type="EMBL" id="SUB76452.1"/>
    </source>
</evidence>
<name>A0A379C9Y6_9PAST</name>
<dbReference type="OrthoDB" id="9204702at2"/>
<reference evidence="2 4" key="1">
    <citation type="submission" date="2018-06" db="EMBL/GenBank/DDBJ databases">
        <authorList>
            <consortium name="Pathogen Informatics"/>
            <person name="Doyle S."/>
        </authorList>
    </citation>
    <scope>NUCLEOTIDE SEQUENCE [LARGE SCALE GENOMIC DNA]</scope>
    <source>
        <strain evidence="2 4">NCTC12872</strain>
    </source>
</reference>
<accession>A0A379C9Y6</accession>
<evidence type="ECO:0000313" key="4">
    <source>
        <dbReference type="Proteomes" id="UP000255417"/>
    </source>
</evidence>
<protein>
    <recommendedName>
        <fullName evidence="1">DUF6378 domain-containing protein</fullName>
    </recommendedName>
</protein>
<dbReference type="EMBL" id="UGTA01000004">
    <property type="protein sequence ID" value="SUB76452.1"/>
    <property type="molecule type" value="Genomic_DNA"/>
</dbReference>
<evidence type="ECO:0000313" key="2">
    <source>
        <dbReference type="EMBL" id="SUB59103.1"/>
    </source>
</evidence>
<sequence length="90" mass="10002">MENQTVQQTIKERGAVYGDFGLYAQIAQELKGIIYLYGENLDGHQLEALEMMCVKIGRILSGDPNYDDSWKDIAGYAILGGNLDKGNDDE</sequence>
<keyword evidence="4" id="KW-1185">Reference proteome</keyword>
<dbReference type="EMBL" id="UGTA01000001">
    <property type="protein sequence ID" value="SUB59103.1"/>
    <property type="molecule type" value="Genomic_DNA"/>
</dbReference>
<organism evidence="2 4">
    <name type="scientific">Phocoenobacter uteri</name>
    <dbReference type="NCBI Taxonomy" id="146806"/>
    <lineage>
        <taxon>Bacteria</taxon>
        <taxon>Pseudomonadati</taxon>
        <taxon>Pseudomonadota</taxon>
        <taxon>Gammaproteobacteria</taxon>
        <taxon>Pasteurellales</taxon>
        <taxon>Pasteurellaceae</taxon>
        <taxon>Phocoenobacter</taxon>
    </lineage>
</organism>
<feature type="domain" description="DUF6378" evidence="1">
    <location>
        <begin position="6"/>
        <end position="83"/>
    </location>
</feature>